<sequence length="159" mass="18215">MNRHPIPINSSPLQRLADLEMAEKRRTHPNVPEHGRVKSKFVVKDSNSLTHAIKRCLELHGCYVTRVQSQGQWNQSLGRFTQSTTKRGTADLHAIIDGRHVSIEVKWGKDRLSADQKKTAAQVQQAGGLYLVVKDYDTFWNWFAQYAPDLVQKKEVKHD</sequence>
<dbReference type="Proteomes" id="UP000653797">
    <property type="component" value="Unassembled WGS sequence"/>
</dbReference>
<proteinExistence type="predicted"/>
<dbReference type="EMBL" id="JACXAA010000002">
    <property type="protein sequence ID" value="MBD2752610.1"/>
    <property type="molecule type" value="Genomic_DNA"/>
</dbReference>
<dbReference type="InterPro" id="IPR011856">
    <property type="entry name" value="tRNA_endonuc-like_dom_sf"/>
</dbReference>
<reference evidence="1" key="1">
    <citation type="submission" date="2020-09" db="EMBL/GenBank/DDBJ databases">
        <authorList>
            <person name="Kim M.K."/>
        </authorList>
    </citation>
    <scope>NUCLEOTIDE SEQUENCE</scope>
    <source>
        <strain evidence="1">BT704</strain>
    </source>
</reference>
<name>A0A927AZG7_9BACT</name>
<dbReference type="Gene3D" id="3.40.1350.10">
    <property type="match status" value="1"/>
</dbReference>
<dbReference type="GO" id="GO:0003676">
    <property type="term" value="F:nucleic acid binding"/>
    <property type="evidence" value="ECO:0007669"/>
    <property type="project" value="InterPro"/>
</dbReference>
<organism evidence="1 2">
    <name type="scientific">Spirosoma validum</name>
    <dbReference type="NCBI Taxonomy" id="2771355"/>
    <lineage>
        <taxon>Bacteria</taxon>
        <taxon>Pseudomonadati</taxon>
        <taxon>Bacteroidota</taxon>
        <taxon>Cytophagia</taxon>
        <taxon>Cytophagales</taxon>
        <taxon>Cytophagaceae</taxon>
        <taxon>Spirosoma</taxon>
    </lineage>
</organism>
<comment type="caution">
    <text evidence="1">The sequence shown here is derived from an EMBL/GenBank/DDBJ whole genome shotgun (WGS) entry which is preliminary data.</text>
</comment>
<accession>A0A927AZG7</accession>
<evidence type="ECO:0000313" key="1">
    <source>
        <dbReference type="EMBL" id="MBD2752610.1"/>
    </source>
</evidence>
<gene>
    <name evidence="1" type="ORF">IC230_06905</name>
</gene>
<keyword evidence="2" id="KW-1185">Reference proteome</keyword>
<evidence type="ECO:0008006" key="3">
    <source>
        <dbReference type="Google" id="ProtNLM"/>
    </source>
</evidence>
<dbReference type="AlphaFoldDB" id="A0A927AZG7"/>
<protein>
    <recommendedName>
        <fullName evidence="3">VRR-NUC domain-containing protein</fullName>
    </recommendedName>
</protein>
<dbReference type="RefSeq" id="WP_191038241.1">
    <property type="nucleotide sequence ID" value="NZ_JACXAA010000002.1"/>
</dbReference>
<evidence type="ECO:0000313" key="2">
    <source>
        <dbReference type="Proteomes" id="UP000653797"/>
    </source>
</evidence>